<dbReference type="Proteomes" id="UP001216253">
    <property type="component" value="Unassembled WGS sequence"/>
</dbReference>
<accession>A0ABT5WSQ4</accession>
<keyword evidence="1" id="KW-0732">Signal</keyword>
<name>A0ABT5WSQ4_9SPHN</name>
<proteinExistence type="predicted"/>
<gene>
    <name evidence="2" type="ORF">PYV00_15220</name>
</gene>
<dbReference type="InterPro" id="IPR045500">
    <property type="entry name" value="DUF6491"/>
</dbReference>
<feature type="signal peptide" evidence="1">
    <location>
        <begin position="1"/>
        <end position="22"/>
    </location>
</feature>
<dbReference type="EMBL" id="JARESE010000050">
    <property type="protein sequence ID" value="MDE8653057.1"/>
    <property type="molecule type" value="Genomic_DNA"/>
</dbReference>
<dbReference type="RefSeq" id="WP_275229164.1">
    <property type="nucleotide sequence ID" value="NZ_JARESE010000050.1"/>
</dbReference>
<comment type="caution">
    <text evidence="2">The sequence shown here is derived from an EMBL/GenBank/DDBJ whole genome shotgun (WGS) entry which is preliminary data.</text>
</comment>
<evidence type="ECO:0000256" key="1">
    <source>
        <dbReference type="SAM" id="SignalP"/>
    </source>
</evidence>
<reference evidence="2 3" key="1">
    <citation type="submission" date="2023-03" db="EMBL/GenBank/DDBJ databases">
        <title>NovoSphingobium album sp. nov. isolated from polycyclic aromatic hydrocarbons- and heavy-metal polluted soil.</title>
        <authorList>
            <person name="Liu Z."/>
            <person name="Wang K."/>
        </authorList>
    </citation>
    <scope>NUCLEOTIDE SEQUENCE [LARGE SCALE GENOMIC DNA]</scope>
    <source>
        <strain evidence="2 3">H3SJ31-1</strain>
    </source>
</reference>
<keyword evidence="3" id="KW-1185">Reference proteome</keyword>
<evidence type="ECO:0000313" key="3">
    <source>
        <dbReference type="Proteomes" id="UP001216253"/>
    </source>
</evidence>
<dbReference type="Pfam" id="PF20101">
    <property type="entry name" value="DUF6491"/>
    <property type="match status" value="1"/>
</dbReference>
<protein>
    <submittedName>
        <fullName evidence="2">DUF6491 family protein</fullName>
    </submittedName>
</protein>
<organism evidence="2 3">
    <name type="scientific">Novosphingobium album</name>
    <name type="common">ex Liu et al. 2023</name>
    <dbReference type="NCBI Taxonomy" id="3031130"/>
    <lineage>
        <taxon>Bacteria</taxon>
        <taxon>Pseudomonadati</taxon>
        <taxon>Pseudomonadota</taxon>
        <taxon>Alphaproteobacteria</taxon>
        <taxon>Sphingomonadales</taxon>
        <taxon>Sphingomonadaceae</taxon>
        <taxon>Novosphingobium</taxon>
    </lineage>
</organism>
<evidence type="ECO:0000313" key="2">
    <source>
        <dbReference type="EMBL" id="MDE8653057.1"/>
    </source>
</evidence>
<feature type="chain" id="PRO_5046390256" evidence="1">
    <location>
        <begin position="23"/>
        <end position="129"/>
    </location>
</feature>
<sequence length="129" mass="13883">MKLAAILLPLAAMGLAASPALAADSQPGARAAIPFVNHDGVRDWRAENDRTVYFEDSHRQWYKAQLVAPAFDLPYAEHIAIDSGPNGTLDQWGAILVHGQRYPFLSFEKVAGPPPSRHAKAAKPAKAAS</sequence>